<accession>A0A1E5NYP9</accession>
<sequence length="821" mass="87274">MRMRLLAAVRTLLADQSLAGLSDAARLSALVLAAKSSHQSCRTAIRTRELGRWIGMSESTVAHDVLPRFRASGSVKYRATTSESGQTTGLQCVVMPMWHARQSGDAAHPLALSKRELVTLLRLIEALFAPGWGAAATPAGLLAGQQGKGAATDRLALLLLVLRTGSDGRVRMVGGTVPKGRGRAAATVAQLLGCSIPGGGKVLTRLRAHGVVESVRVQARSGLLGKSRLVVPAVAAAHAKSLAAGKSTTDDKSRAVAMTQELGESSTVGDRRPNGVQQEAVGGGDVPGVQHPATAFGDLGKSWKSDALGTPAEREVRCTAALEIADRPGAAPLHTHHPSGDDLWGDGADSGCFSGVAAGASGSRPVRAGAREKAPLQNLPTRAGARTAERAGGPLRGEKQNLPSALPEHDSCQEASRHVLSAWAAKSGDAPQVWASLPRSLEGVLAPVETVWGRLNRMGARHRVTAAVHAELAQLRGTFGPDSAEKILTNRLRRRVASQGYVPVRDPASWLIRKALPRRSACYDARCDDGRRMDTGTECTACQLLHADRRTLRHQVAAQLATEAATVPPQQRKKAFETRLREQFLLESSRRALRNERAAVERSAREAAVAEYRAQREAAEAARRMLPCAGCGRAEVGGLCQSCTNTQATERLIAEAVDTAAVAWAAPDDPAGQHKAAVRAEAEIRAEIEHVVTKCRAQGGFKETTTLIGKLTAEAAVDKYRHAALELLSHSAEAEAEAREAQEAELRRRHLHSSAEAARAAAKEAAQTARWRTAQHLLSDGTSKVRAQRPAPTVTDEPDPYRMAAARVRAALNRPRNEALV</sequence>
<evidence type="ECO:0000313" key="2">
    <source>
        <dbReference type="EMBL" id="OEJ21442.1"/>
    </source>
</evidence>
<dbReference type="RefSeq" id="WP_069936123.1">
    <property type="nucleotide sequence ID" value="NZ_MEHJ01000002.1"/>
</dbReference>
<comment type="caution">
    <text evidence="2">The sequence shown here is derived from an EMBL/GenBank/DDBJ whole genome shotgun (WGS) entry which is preliminary data.</text>
</comment>
<dbReference type="Proteomes" id="UP000095759">
    <property type="component" value="Unassembled WGS sequence"/>
</dbReference>
<keyword evidence="3" id="KW-1185">Reference proteome</keyword>
<feature type="region of interest" description="Disordered" evidence="1">
    <location>
        <begin position="748"/>
        <end position="799"/>
    </location>
</feature>
<dbReference type="AlphaFoldDB" id="A0A1E5NYP9"/>
<gene>
    <name evidence="2" type="ORF">AS594_38420</name>
</gene>
<dbReference type="OrthoDB" id="4230136at2"/>
<name>A0A1E5NYP9_9ACTN</name>
<dbReference type="EMBL" id="MEHJ01000002">
    <property type="protein sequence ID" value="OEJ21442.1"/>
    <property type="molecule type" value="Genomic_DNA"/>
</dbReference>
<reference evidence="2 3" key="1">
    <citation type="submission" date="2016-08" db="EMBL/GenBank/DDBJ databases">
        <title>Complete genome sequence of Streptomyces agglomeratus strain 6-3-2, a novel anti-MRSA actinomycete isolated from Wuli of Tebit, China.</title>
        <authorList>
            <person name="Chen X."/>
        </authorList>
    </citation>
    <scope>NUCLEOTIDE SEQUENCE [LARGE SCALE GENOMIC DNA]</scope>
    <source>
        <strain evidence="2 3">6-3-2</strain>
    </source>
</reference>
<feature type="region of interest" description="Disordered" evidence="1">
    <location>
        <begin position="359"/>
        <end position="408"/>
    </location>
</feature>
<protein>
    <submittedName>
        <fullName evidence="2">Uncharacterized protein</fullName>
    </submittedName>
</protein>
<organism evidence="2 3">
    <name type="scientific">Streptomyces agglomeratus</name>
    <dbReference type="NCBI Taxonomy" id="285458"/>
    <lineage>
        <taxon>Bacteria</taxon>
        <taxon>Bacillati</taxon>
        <taxon>Actinomycetota</taxon>
        <taxon>Actinomycetes</taxon>
        <taxon>Kitasatosporales</taxon>
        <taxon>Streptomycetaceae</taxon>
        <taxon>Streptomyces</taxon>
    </lineage>
</organism>
<evidence type="ECO:0000313" key="3">
    <source>
        <dbReference type="Proteomes" id="UP000095759"/>
    </source>
</evidence>
<feature type="compositionally biased region" description="Low complexity" evidence="1">
    <location>
        <begin position="754"/>
        <end position="772"/>
    </location>
</feature>
<proteinExistence type="predicted"/>
<evidence type="ECO:0000256" key="1">
    <source>
        <dbReference type="SAM" id="MobiDB-lite"/>
    </source>
</evidence>
<feature type="compositionally biased region" description="Low complexity" evidence="1">
    <location>
        <begin position="381"/>
        <end position="393"/>
    </location>
</feature>